<proteinExistence type="predicted"/>
<accession>A0AAV7GML9</accession>
<dbReference type="AlphaFoldDB" id="A0AAV7GML9"/>
<dbReference type="Proteomes" id="UP000775213">
    <property type="component" value="Unassembled WGS sequence"/>
</dbReference>
<sequence>MAFPPSISLSTFSVTYKKQKAERKRKAVDIGILGREDGSFMRVRWIRKKNQASNCLFFAYVLKFVQGCLFVLSKSCNDLEFQFPVHGIAEEGSKIKPSLYRFRCT</sequence>
<comment type="caution">
    <text evidence="1">The sequence shown here is derived from an EMBL/GenBank/DDBJ whole genome shotgun (WGS) entry which is preliminary data.</text>
</comment>
<evidence type="ECO:0000313" key="2">
    <source>
        <dbReference type="Proteomes" id="UP000775213"/>
    </source>
</evidence>
<organism evidence="1 2">
    <name type="scientific">Dendrobium chrysotoxum</name>
    <name type="common">Orchid</name>
    <dbReference type="NCBI Taxonomy" id="161865"/>
    <lineage>
        <taxon>Eukaryota</taxon>
        <taxon>Viridiplantae</taxon>
        <taxon>Streptophyta</taxon>
        <taxon>Embryophyta</taxon>
        <taxon>Tracheophyta</taxon>
        <taxon>Spermatophyta</taxon>
        <taxon>Magnoliopsida</taxon>
        <taxon>Liliopsida</taxon>
        <taxon>Asparagales</taxon>
        <taxon>Orchidaceae</taxon>
        <taxon>Epidendroideae</taxon>
        <taxon>Malaxideae</taxon>
        <taxon>Dendrobiinae</taxon>
        <taxon>Dendrobium</taxon>
    </lineage>
</organism>
<protein>
    <submittedName>
        <fullName evidence="1">Uncharacterized protein</fullName>
    </submittedName>
</protein>
<gene>
    <name evidence="1" type="ORF">IEQ34_014660</name>
</gene>
<keyword evidence="2" id="KW-1185">Reference proteome</keyword>
<name>A0AAV7GML9_DENCH</name>
<reference evidence="1 2" key="1">
    <citation type="journal article" date="2021" name="Hortic Res">
        <title>Chromosome-scale assembly of the Dendrobium chrysotoxum genome enhances the understanding of orchid evolution.</title>
        <authorList>
            <person name="Zhang Y."/>
            <person name="Zhang G.Q."/>
            <person name="Zhang D."/>
            <person name="Liu X.D."/>
            <person name="Xu X.Y."/>
            <person name="Sun W.H."/>
            <person name="Yu X."/>
            <person name="Zhu X."/>
            <person name="Wang Z.W."/>
            <person name="Zhao X."/>
            <person name="Zhong W.Y."/>
            <person name="Chen H."/>
            <person name="Yin W.L."/>
            <person name="Huang T."/>
            <person name="Niu S.C."/>
            <person name="Liu Z.J."/>
        </authorList>
    </citation>
    <scope>NUCLEOTIDE SEQUENCE [LARGE SCALE GENOMIC DNA]</scope>
    <source>
        <strain evidence="1">Lindl</strain>
    </source>
</reference>
<evidence type="ECO:0000313" key="1">
    <source>
        <dbReference type="EMBL" id="KAH0456753.1"/>
    </source>
</evidence>
<dbReference type="EMBL" id="JAGFBR010000013">
    <property type="protein sequence ID" value="KAH0456753.1"/>
    <property type="molecule type" value="Genomic_DNA"/>
</dbReference>